<keyword evidence="1" id="KW-0732">Signal</keyword>
<dbReference type="AlphaFoldDB" id="A0A495VED6"/>
<keyword evidence="3" id="KW-1185">Reference proteome</keyword>
<organism evidence="2 3">
    <name type="scientific">Thiocapsa rosea</name>
    <dbReference type="NCBI Taxonomy" id="69360"/>
    <lineage>
        <taxon>Bacteria</taxon>
        <taxon>Pseudomonadati</taxon>
        <taxon>Pseudomonadota</taxon>
        <taxon>Gammaproteobacteria</taxon>
        <taxon>Chromatiales</taxon>
        <taxon>Chromatiaceae</taxon>
        <taxon>Thiocapsa</taxon>
    </lineage>
</organism>
<evidence type="ECO:0008006" key="4">
    <source>
        <dbReference type="Google" id="ProtNLM"/>
    </source>
</evidence>
<protein>
    <recommendedName>
        <fullName evidence="4">Green heme protein</fullName>
    </recommendedName>
</protein>
<evidence type="ECO:0000313" key="2">
    <source>
        <dbReference type="EMBL" id="RKT46737.1"/>
    </source>
</evidence>
<gene>
    <name evidence="2" type="ORF">BDD21_4270</name>
</gene>
<feature type="signal peptide" evidence="1">
    <location>
        <begin position="1"/>
        <end position="25"/>
    </location>
</feature>
<dbReference type="EMBL" id="RBXL01000001">
    <property type="protein sequence ID" value="RKT46737.1"/>
    <property type="molecule type" value="Genomic_DNA"/>
</dbReference>
<dbReference type="Gene3D" id="1.10.760.10">
    <property type="entry name" value="Cytochrome c-like domain"/>
    <property type="match status" value="1"/>
</dbReference>
<evidence type="ECO:0000256" key="1">
    <source>
        <dbReference type="SAM" id="SignalP"/>
    </source>
</evidence>
<evidence type="ECO:0000313" key="3">
    <source>
        <dbReference type="Proteomes" id="UP000274556"/>
    </source>
</evidence>
<dbReference type="Proteomes" id="UP000274556">
    <property type="component" value="Unassembled WGS sequence"/>
</dbReference>
<dbReference type="GO" id="GO:0020037">
    <property type="term" value="F:heme binding"/>
    <property type="evidence" value="ECO:0007669"/>
    <property type="project" value="InterPro"/>
</dbReference>
<dbReference type="GO" id="GO:0009055">
    <property type="term" value="F:electron transfer activity"/>
    <property type="evidence" value="ECO:0007669"/>
    <property type="project" value="InterPro"/>
</dbReference>
<dbReference type="RefSeq" id="WP_120798811.1">
    <property type="nucleotide sequence ID" value="NZ_RBXL01000001.1"/>
</dbReference>
<dbReference type="OrthoDB" id="9796294at2"/>
<feature type="chain" id="PRO_5019780980" description="Green heme protein" evidence="1">
    <location>
        <begin position="26"/>
        <end position="97"/>
    </location>
</feature>
<accession>A0A495VED6</accession>
<comment type="caution">
    <text evidence="2">The sequence shown here is derived from an EMBL/GenBank/DDBJ whole genome shotgun (WGS) entry which is preliminary data.</text>
</comment>
<dbReference type="SUPFAM" id="SSF46626">
    <property type="entry name" value="Cytochrome c"/>
    <property type="match status" value="1"/>
</dbReference>
<reference evidence="2 3" key="1">
    <citation type="submission" date="2018-10" db="EMBL/GenBank/DDBJ databases">
        <title>Genomic Encyclopedia of Archaeal and Bacterial Type Strains, Phase II (KMG-II): from individual species to whole genera.</title>
        <authorList>
            <person name="Goeker M."/>
        </authorList>
    </citation>
    <scope>NUCLEOTIDE SEQUENCE [LARGE SCALE GENOMIC DNA]</scope>
    <source>
        <strain evidence="2 3">DSM 235</strain>
    </source>
</reference>
<dbReference type="InterPro" id="IPR036909">
    <property type="entry name" value="Cyt_c-like_dom_sf"/>
</dbReference>
<sequence>MKIQSILLGAGTAVLLGLGSVTAQAQPSEKAEELYETNCLSCHGSEIYTRDGRMVTSFDGLERQVQRCETALGLRWFDEDIKDVASYLNHHFYSFER</sequence>
<proteinExistence type="predicted"/>
<name>A0A495VED6_9GAMM</name>